<evidence type="ECO:0000313" key="1">
    <source>
        <dbReference type="EMBL" id="WWQ68377.1"/>
    </source>
</evidence>
<protein>
    <submittedName>
        <fullName evidence="1">Uncharacterized protein</fullName>
    </submittedName>
</protein>
<accession>A0ACD5AMG6</accession>
<gene>
    <name evidence="1" type="ORF">V2W30_36960</name>
</gene>
<reference evidence="1" key="1">
    <citation type="journal article" date="2025" name="Int. J. Syst. Evol. Microbiol.">
        <title>Streptomyces citrinus sp. nov., with yellow diffusible pigment.</title>
        <authorList>
            <person name="He Y."/>
            <person name="Yang E."/>
            <person name="Xu J."/>
            <person name="Sun Y."/>
            <person name="Sun L."/>
        </authorList>
    </citation>
    <scope>NUCLEOTIDE SEQUENCE</scope>
    <source>
        <strain evidence="1">Q6</strain>
    </source>
</reference>
<organism evidence="1 2">
    <name type="scientific">Streptomyces citrinus</name>
    <dbReference type="NCBI Taxonomy" id="3118173"/>
    <lineage>
        <taxon>Bacteria</taxon>
        <taxon>Bacillati</taxon>
        <taxon>Actinomycetota</taxon>
        <taxon>Actinomycetes</taxon>
        <taxon>Kitasatosporales</taxon>
        <taxon>Streptomycetaceae</taxon>
        <taxon>Streptomyces</taxon>
    </lineage>
</organism>
<dbReference type="EMBL" id="CP146022">
    <property type="protein sequence ID" value="WWQ68377.1"/>
    <property type="molecule type" value="Genomic_DNA"/>
</dbReference>
<evidence type="ECO:0000313" key="2">
    <source>
        <dbReference type="Proteomes" id="UP001432251"/>
    </source>
</evidence>
<name>A0ACD5AMG6_9ACTN</name>
<dbReference type="Proteomes" id="UP001432251">
    <property type="component" value="Chromosome"/>
</dbReference>
<sequence length="721" mass="76594">MDARFAARAVACVVAALATLTVLTTATVRGTVLDPGFHASVLDEEHAYDRLYNEVLVDPRAAPLTRDLLAGLAVPEAQVTSNIKLVLPPETVRDLTLEQIQAVVGYLNGTRGSLDLTVDLRPVLAHLDDLAQTYFGDLVAGVQRSPEPDFERFTADLSDALRELSAGRAPEGIPALPLTEEQADRVADALLSAVAENERGALRPEVETALADGDVATALAAVAPAALSEHTRGAVAQLRQLVDDGTWDLGAALRESGNDLDTLHDVRPYTAVGLGLVEGLAAALLVASLAVLWWAGSPQPGRRLTRLGVPLVAGGLLTLLAVGAARLSADGRLVDPPASWPPSLARLVDDVQGTAVDRLTATAVVAALVPVAVGVLLVAAGLRLRAERARTAPSRRFLGAGLGAAAVAVAGMVALPPLISPGGPRVCQGSAKLCDRRYDEVAYLTSHNAMSTTVDRFIGPLQDPGITAQLDDGVRALQIDTYRWERPDEIAGRLSDSDFTPAQQALVRSAVNAINPPRDGLWLCHAVCRAGAVELVAALRGIGDWMRAHPTDVVTFIVQDAISGEDTAKAFAEAGLDDLVHTPDPDPARPWPTLGDMIDSGRRLVVFAEQADGPAPWYRNFYRYGMETPFAFRSPGDMNCVAHRGGDDKRLFLLNHFITIDGGSRLDAGTVNTRRFVLDRARRCERERGRPVTFVAVDYATIGDARGAVAVLNAERRTPAP</sequence>
<keyword evidence="2" id="KW-1185">Reference proteome</keyword>
<proteinExistence type="predicted"/>